<proteinExistence type="predicted"/>
<dbReference type="InParanoid" id="A0A395JGI8"/>
<sequence>MEAVSQGCFYLKRNPQLRRETLIKRLRLSVDLISISALALLIWSERYKPGYTVAKHLIASGFSFTN</sequence>
<comment type="caution">
    <text evidence="1">The sequence shown here is derived from an EMBL/GenBank/DDBJ whole genome shotgun (WGS) entry which is preliminary data.</text>
</comment>
<accession>A0A395JGI8</accession>
<protein>
    <submittedName>
        <fullName evidence="1">Uncharacterized protein</fullName>
    </submittedName>
</protein>
<keyword evidence="2" id="KW-1185">Reference proteome</keyword>
<gene>
    <name evidence="1" type="ORF">DFR28_105273</name>
</gene>
<evidence type="ECO:0000313" key="2">
    <source>
        <dbReference type="Proteomes" id="UP000253083"/>
    </source>
</evidence>
<dbReference type="Proteomes" id="UP000253083">
    <property type="component" value="Unassembled WGS sequence"/>
</dbReference>
<dbReference type="EMBL" id="QNRT01000005">
    <property type="protein sequence ID" value="RBP48933.1"/>
    <property type="molecule type" value="Genomic_DNA"/>
</dbReference>
<organism evidence="1 2">
    <name type="scientific">Arenicella xantha</name>
    <dbReference type="NCBI Taxonomy" id="644221"/>
    <lineage>
        <taxon>Bacteria</taxon>
        <taxon>Pseudomonadati</taxon>
        <taxon>Pseudomonadota</taxon>
        <taxon>Gammaproteobacteria</taxon>
        <taxon>Arenicellales</taxon>
        <taxon>Arenicellaceae</taxon>
        <taxon>Arenicella</taxon>
    </lineage>
</organism>
<evidence type="ECO:0000313" key="1">
    <source>
        <dbReference type="EMBL" id="RBP48933.1"/>
    </source>
</evidence>
<dbReference type="AlphaFoldDB" id="A0A395JGI8"/>
<reference evidence="1 2" key="1">
    <citation type="submission" date="2018-06" db="EMBL/GenBank/DDBJ databases">
        <title>Genomic Encyclopedia of Type Strains, Phase IV (KMG-IV): sequencing the most valuable type-strain genomes for metagenomic binning, comparative biology and taxonomic classification.</title>
        <authorList>
            <person name="Goeker M."/>
        </authorList>
    </citation>
    <scope>NUCLEOTIDE SEQUENCE [LARGE SCALE GENOMIC DNA]</scope>
    <source>
        <strain evidence="1 2">DSM 24032</strain>
    </source>
</reference>
<name>A0A395JGI8_9GAMM</name>